<dbReference type="Gramene" id="scaffold_102781.1">
    <property type="protein sequence ID" value="scaffold_102781.1"/>
    <property type="gene ID" value="scaffold_102781.1"/>
</dbReference>
<sequence length="54" mass="6288">MEKKKFILLSLPLSDSLIFSGGDISKDFTSTTRHCSQSRRRREIDLPVRLKHKD</sequence>
<accession>D7KPJ2</accession>
<evidence type="ECO:0000313" key="1">
    <source>
        <dbReference type="EMBL" id="EFH69605.1"/>
    </source>
</evidence>
<organism evidence="2">
    <name type="scientific">Arabidopsis lyrata subsp. lyrata</name>
    <name type="common">Lyre-leaved rock-cress</name>
    <dbReference type="NCBI Taxonomy" id="81972"/>
    <lineage>
        <taxon>Eukaryota</taxon>
        <taxon>Viridiplantae</taxon>
        <taxon>Streptophyta</taxon>
        <taxon>Embryophyta</taxon>
        <taxon>Tracheophyta</taxon>
        <taxon>Spermatophyta</taxon>
        <taxon>Magnoliopsida</taxon>
        <taxon>eudicotyledons</taxon>
        <taxon>Gunneridae</taxon>
        <taxon>Pentapetalae</taxon>
        <taxon>rosids</taxon>
        <taxon>malvids</taxon>
        <taxon>Brassicales</taxon>
        <taxon>Brassicaceae</taxon>
        <taxon>Camelineae</taxon>
        <taxon>Arabidopsis</taxon>
    </lineage>
</organism>
<reference evidence="2" key="1">
    <citation type="journal article" date="2011" name="Nat. Genet.">
        <title>The Arabidopsis lyrata genome sequence and the basis of rapid genome size change.</title>
        <authorList>
            <person name="Hu T.T."/>
            <person name="Pattyn P."/>
            <person name="Bakker E.G."/>
            <person name="Cao J."/>
            <person name="Cheng J.-F."/>
            <person name="Clark R.M."/>
            <person name="Fahlgren N."/>
            <person name="Fawcett J.A."/>
            <person name="Grimwood J."/>
            <person name="Gundlach H."/>
            <person name="Haberer G."/>
            <person name="Hollister J.D."/>
            <person name="Ossowski S."/>
            <person name="Ottilar R.P."/>
            <person name="Salamov A.A."/>
            <person name="Schneeberger K."/>
            <person name="Spannagl M."/>
            <person name="Wang X."/>
            <person name="Yang L."/>
            <person name="Nasrallah M.E."/>
            <person name="Bergelson J."/>
            <person name="Carrington J.C."/>
            <person name="Gaut B.S."/>
            <person name="Schmutz J."/>
            <person name="Mayer K.F.X."/>
            <person name="Van de Peer Y."/>
            <person name="Grigoriev I.V."/>
            <person name="Nordborg M."/>
            <person name="Weigel D."/>
            <person name="Guo Y.-L."/>
        </authorList>
    </citation>
    <scope>NUCLEOTIDE SEQUENCE [LARGE SCALE GENOMIC DNA]</scope>
    <source>
        <strain evidence="2">cv. MN47</strain>
    </source>
</reference>
<name>D7KPJ2_ARALL</name>
<dbReference type="EMBL" id="GL348713">
    <property type="protein sequence ID" value="EFH69605.1"/>
    <property type="molecule type" value="Genomic_DNA"/>
</dbReference>
<dbReference type="AlphaFoldDB" id="D7KPJ2"/>
<evidence type="ECO:0000313" key="2">
    <source>
        <dbReference type="Proteomes" id="UP000008694"/>
    </source>
</evidence>
<keyword evidence="2" id="KW-1185">Reference proteome</keyword>
<gene>
    <name evidence="1" type="ORF">ARALYDRAFT_889987</name>
</gene>
<proteinExistence type="predicted"/>
<dbReference type="Proteomes" id="UP000008694">
    <property type="component" value="Unassembled WGS sequence"/>
</dbReference>
<dbReference type="HOGENOM" id="CLU_3053044_0_0_1"/>
<protein>
    <submittedName>
        <fullName evidence="1">Predicted protein</fullName>
    </submittedName>
</protein>